<evidence type="ECO:0000259" key="3">
    <source>
        <dbReference type="SMART" id="SM00388"/>
    </source>
</evidence>
<dbReference type="CDD" id="cd00082">
    <property type="entry name" value="HisKA"/>
    <property type="match status" value="1"/>
</dbReference>
<dbReference type="EC" id="2.7.13.3" evidence="2"/>
<dbReference type="KEGG" id="ddo:I597_1345"/>
<reference evidence="4 5" key="1">
    <citation type="submission" date="2014-10" db="EMBL/GenBank/DDBJ databases">
        <title>Draft genome sequence of the proteorhodopsin-containing marine bacterium Dokdonia donghaensis.</title>
        <authorList>
            <person name="Gomez-Consarnau L."/>
            <person name="Gonzalez J.M."/>
            <person name="Riedel T."/>
            <person name="Jaenicke S."/>
            <person name="Wagner-Doebler I."/>
            <person name="Fuhrman J.A."/>
        </authorList>
    </citation>
    <scope>NUCLEOTIDE SEQUENCE [LARGE SCALE GENOMIC DNA]</scope>
    <source>
        <strain evidence="4 5">DSW-1</strain>
    </source>
</reference>
<evidence type="ECO:0000256" key="1">
    <source>
        <dbReference type="ARBA" id="ARBA00000085"/>
    </source>
</evidence>
<dbReference type="InterPro" id="IPR036097">
    <property type="entry name" value="HisK_dim/P_sf"/>
</dbReference>
<evidence type="ECO:0000256" key="2">
    <source>
        <dbReference type="ARBA" id="ARBA00012438"/>
    </source>
</evidence>
<accession>A0A0A2H4G7</accession>
<dbReference type="Proteomes" id="UP000030140">
    <property type="component" value="Unassembled WGS sequence"/>
</dbReference>
<dbReference type="SMART" id="SM00388">
    <property type="entry name" value="HisKA"/>
    <property type="match status" value="1"/>
</dbReference>
<keyword evidence="5" id="KW-1185">Reference proteome</keyword>
<name>A0A0A2H4G7_9FLAO</name>
<gene>
    <name evidence="4" type="ORF">NV36_12335</name>
</gene>
<evidence type="ECO:0000313" key="4">
    <source>
        <dbReference type="EMBL" id="KGO07545.1"/>
    </source>
</evidence>
<dbReference type="AlphaFoldDB" id="A0A0A2H4G7"/>
<feature type="domain" description="Signal transduction histidine kinase dimerisation/phosphoacceptor" evidence="3">
    <location>
        <begin position="7"/>
        <end position="72"/>
    </location>
</feature>
<dbReference type="InterPro" id="IPR003661">
    <property type="entry name" value="HisK_dim/P_dom"/>
</dbReference>
<dbReference type="RefSeq" id="WP_035327678.1">
    <property type="nucleotide sequence ID" value="NZ_CP015125.1"/>
</dbReference>
<protein>
    <recommendedName>
        <fullName evidence="2">histidine kinase</fullName>
        <ecNumber evidence="2">2.7.13.3</ecNumber>
    </recommendedName>
</protein>
<dbReference type="Pfam" id="PF00512">
    <property type="entry name" value="HisKA"/>
    <property type="match status" value="1"/>
</dbReference>
<dbReference type="PATRIC" id="fig|1300343.5.peg.1355"/>
<dbReference type="OrthoDB" id="9124519at2"/>
<dbReference type="SUPFAM" id="SSF47384">
    <property type="entry name" value="Homodimeric domain of signal transducing histidine kinase"/>
    <property type="match status" value="1"/>
</dbReference>
<comment type="caution">
    <text evidence="4">The sequence shown here is derived from an EMBL/GenBank/DDBJ whole genome shotgun (WGS) entry which is preliminary data.</text>
</comment>
<dbReference type="EMBL" id="JSAQ01000001">
    <property type="protein sequence ID" value="KGO07545.1"/>
    <property type="molecule type" value="Genomic_DNA"/>
</dbReference>
<evidence type="ECO:0000313" key="5">
    <source>
        <dbReference type="Proteomes" id="UP000030140"/>
    </source>
</evidence>
<organism evidence="4 5">
    <name type="scientific">Dokdonia donghaensis DSW-1</name>
    <dbReference type="NCBI Taxonomy" id="1300343"/>
    <lineage>
        <taxon>Bacteria</taxon>
        <taxon>Pseudomonadati</taxon>
        <taxon>Bacteroidota</taxon>
        <taxon>Flavobacteriia</taxon>
        <taxon>Flavobacteriales</taxon>
        <taxon>Flavobacteriaceae</taxon>
        <taxon>Dokdonia</taxon>
    </lineage>
</organism>
<proteinExistence type="predicted"/>
<sequence length="228" mass="26140">MASHSKKIQETINVAAHDMKNPIATMRMGAEIMSSFSEDTFVKRQADTILHCTYDLERLINIYSDYVRLQAQEPLILVKQECDESFIKAIAKKLQRLELLSERSVTISHLEKFKYLYVDKNRMITALEILTATVITYAKPASNIIINLTENKDVLKLEISFNPAQTLHCAPETLFDFSYITQRKQERLEASLELFVASEIIKAHDGNITYRADDHAVITSTLSRKRVK</sequence>
<comment type="catalytic activity">
    <reaction evidence="1">
        <text>ATP + protein L-histidine = ADP + protein N-phospho-L-histidine.</text>
        <dbReference type="EC" id="2.7.13.3"/>
    </reaction>
</comment>
<dbReference type="GO" id="GO:0000155">
    <property type="term" value="F:phosphorelay sensor kinase activity"/>
    <property type="evidence" value="ECO:0007669"/>
    <property type="project" value="InterPro"/>
</dbReference>
<dbReference type="Gene3D" id="1.10.287.130">
    <property type="match status" value="1"/>
</dbReference>